<dbReference type="Pfam" id="PF00849">
    <property type="entry name" value="PseudoU_synth_2"/>
    <property type="match status" value="1"/>
</dbReference>
<dbReference type="PANTHER" id="PTHR47683">
    <property type="entry name" value="PSEUDOURIDINE SYNTHASE FAMILY PROTEIN-RELATED"/>
    <property type="match status" value="1"/>
</dbReference>
<feature type="domain" description="Pseudouridine synthase RsuA/RluA-like" evidence="8">
    <location>
        <begin position="83"/>
        <end position="223"/>
    </location>
</feature>
<evidence type="ECO:0000256" key="3">
    <source>
        <dbReference type="ARBA" id="ARBA00023235"/>
    </source>
</evidence>
<evidence type="ECO:0000256" key="4">
    <source>
        <dbReference type="ARBA" id="ARBA00036749"/>
    </source>
</evidence>
<evidence type="ECO:0000259" key="8">
    <source>
        <dbReference type="Pfam" id="PF00849"/>
    </source>
</evidence>
<dbReference type="GO" id="GO:0001522">
    <property type="term" value="P:pseudouridine synthesis"/>
    <property type="evidence" value="ECO:0007669"/>
    <property type="project" value="InterPro"/>
</dbReference>
<dbReference type="CDD" id="cd02553">
    <property type="entry name" value="PseudoU_synth_RsuA"/>
    <property type="match status" value="1"/>
</dbReference>
<dbReference type="EMBL" id="SGWV01000009">
    <property type="protein sequence ID" value="RZS54746.1"/>
    <property type="molecule type" value="Genomic_DNA"/>
</dbReference>
<gene>
    <name evidence="9" type="ORF">EV685_2230</name>
</gene>
<dbReference type="PROSITE" id="PS50889">
    <property type="entry name" value="S4"/>
    <property type="match status" value="1"/>
</dbReference>
<proteinExistence type="inferred from homology"/>
<dbReference type="AlphaFoldDB" id="A0A4Q7LJJ5"/>
<evidence type="ECO:0000256" key="1">
    <source>
        <dbReference type="ARBA" id="ARBA00008348"/>
    </source>
</evidence>
<dbReference type="Proteomes" id="UP000293433">
    <property type="component" value="Unassembled WGS sequence"/>
</dbReference>
<evidence type="ECO:0000313" key="10">
    <source>
        <dbReference type="Proteomes" id="UP000293433"/>
    </source>
</evidence>
<keyword evidence="10" id="KW-1185">Reference proteome</keyword>
<dbReference type="PANTHER" id="PTHR47683:SF4">
    <property type="entry name" value="PSEUDOURIDINE SYNTHASE"/>
    <property type="match status" value="1"/>
</dbReference>
<sequence length="263" mass="29182">MLAGRRGDNRAFPQPPIRPAAVKLSQLLFSQGFGPRRTCEGLICSGEVRIGDVVVDDPFHEVDPVGLRFVVEGQAWTYQEKALLVMNKPAGYECSQKPKHHPSIYSLLPAPLRRRDVQTIGRLDEDTTGLLLFTDDGNLIHRWTSPKHVLAKVYEAGCKHPVDERAIRDLLHGVVLHDDPLPVKAAAAEATGPFEHPQHGTLHGLRLTLTEGKYHQVKRMVAAVSNRVETLHRSTFGAYTLPADLAPGRWRWITSPTEVQPAA</sequence>
<dbReference type="Gene3D" id="3.30.70.580">
    <property type="entry name" value="Pseudouridine synthase I, catalytic domain, N-terminal subdomain"/>
    <property type="match status" value="1"/>
</dbReference>
<dbReference type="InterPro" id="IPR018496">
    <property type="entry name" value="PsdUridine_synth_RsuA/RluB_CS"/>
</dbReference>
<evidence type="ECO:0000256" key="6">
    <source>
        <dbReference type="PROSITE-ProRule" id="PRU00182"/>
    </source>
</evidence>
<dbReference type="EC" id="5.4.99.-" evidence="7"/>
<organism evidence="9 10">
    <name type="scientific">Sphaerotilus mobilis</name>
    <dbReference type="NCBI Taxonomy" id="47994"/>
    <lineage>
        <taxon>Bacteria</taxon>
        <taxon>Pseudomonadati</taxon>
        <taxon>Pseudomonadota</taxon>
        <taxon>Betaproteobacteria</taxon>
        <taxon>Burkholderiales</taxon>
        <taxon>Sphaerotilaceae</taxon>
        <taxon>Sphaerotilus</taxon>
    </lineage>
</organism>
<comment type="function">
    <text evidence="5">Responsible for synthesis of pseudouridine from uracil-516 in 16S ribosomal RNA.</text>
</comment>
<protein>
    <recommendedName>
        <fullName evidence="7">Pseudouridine synthase</fullName>
        <ecNumber evidence="7">5.4.99.-</ecNumber>
    </recommendedName>
</protein>
<dbReference type="InterPro" id="IPR050343">
    <property type="entry name" value="RsuA_PseudoU_synthase"/>
</dbReference>
<dbReference type="Gene3D" id="3.30.70.1560">
    <property type="entry name" value="Alpha-L RNA-binding motif"/>
    <property type="match status" value="1"/>
</dbReference>
<dbReference type="GO" id="GO:0160136">
    <property type="term" value="F:16S rRNA pseudouridine(516) synthase activity"/>
    <property type="evidence" value="ECO:0007669"/>
    <property type="project" value="UniProtKB-EC"/>
</dbReference>
<dbReference type="InterPro" id="IPR020103">
    <property type="entry name" value="PsdUridine_synth_cat_dom_sf"/>
</dbReference>
<dbReference type="SUPFAM" id="SSF55120">
    <property type="entry name" value="Pseudouridine synthase"/>
    <property type="match status" value="1"/>
</dbReference>
<dbReference type="InterPro" id="IPR042092">
    <property type="entry name" value="PsdUridine_s_RsuA/RluB/E/F_cat"/>
</dbReference>
<name>A0A4Q7LJJ5_9BURK</name>
<dbReference type="PROSITE" id="PS01149">
    <property type="entry name" value="PSI_RSU"/>
    <property type="match status" value="1"/>
</dbReference>
<dbReference type="GO" id="GO:0003723">
    <property type="term" value="F:RNA binding"/>
    <property type="evidence" value="ECO:0007669"/>
    <property type="project" value="UniProtKB-KW"/>
</dbReference>
<dbReference type="InterPro" id="IPR020094">
    <property type="entry name" value="TruA/RsuA/RluB/E/F_N"/>
</dbReference>
<dbReference type="InterPro" id="IPR000748">
    <property type="entry name" value="PsdUridine_synth_RsuA/RluB/E/F"/>
</dbReference>
<keyword evidence="2 6" id="KW-0694">RNA-binding</keyword>
<accession>A0A4Q7LJJ5</accession>
<comment type="caution">
    <text evidence="9">The sequence shown here is derived from an EMBL/GenBank/DDBJ whole genome shotgun (WGS) entry which is preliminary data.</text>
</comment>
<comment type="similarity">
    <text evidence="1 7">Belongs to the pseudouridine synthase RsuA family.</text>
</comment>
<evidence type="ECO:0000256" key="5">
    <source>
        <dbReference type="ARBA" id="ARBA00037590"/>
    </source>
</evidence>
<evidence type="ECO:0000313" key="9">
    <source>
        <dbReference type="EMBL" id="RZS54746.1"/>
    </source>
</evidence>
<reference evidence="9 10" key="1">
    <citation type="submission" date="2019-02" db="EMBL/GenBank/DDBJ databases">
        <title>Genomic Encyclopedia of Type Strains, Phase IV (KMG-IV): sequencing the most valuable type-strain genomes for metagenomic binning, comparative biology and taxonomic classification.</title>
        <authorList>
            <person name="Goeker M."/>
        </authorList>
    </citation>
    <scope>NUCLEOTIDE SEQUENCE [LARGE SCALE GENOMIC DNA]</scope>
    <source>
        <strain evidence="9 10">DSM 10617</strain>
    </source>
</reference>
<dbReference type="GO" id="GO:0006364">
    <property type="term" value="P:rRNA processing"/>
    <property type="evidence" value="ECO:0007669"/>
    <property type="project" value="UniProtKB-ARBA"/>
</dbReference>
<dbReference type="NCBIfam" id="TIGR00093">
    <property type="entry name" value="pseudouridine synthase"/>
    <property type="match status" value="1"/>
</dbReference>
<dbReference type="InterPro" id="IPR006145">
    <property type="entry name" value="PsdUridine_synth_RsuA/RluA"/>
</dbReference>
<keyword evidence="3 7" id="KW-0413">Isomerase</keyword>
<evidence type="ECO:0000256" key="7">
    <source>
        <dbReference type="RuleBase" id="RU003887"/>
    </source>
</evidence>
<evidence type="ECO:0000256" key="2">
    <source>
        <dbReference type="ARBA" id="ARBA00022884"/>
    </source>
</evidence>
<comment type="catalytic activity">
    <reaction evidence="4">
        <text>uridine(516) in 16S rRNA = pseudouridine(516) in 16S rRNA</text>
        <dbReference type="Rhea" id="RHEA:38867"/>
        <dbReference type="Rhea" id="RHEA-COMP:10089"/>
        <dbReference type="Rhea" id="RHEA-COMP:10090"/>
        <dbReference type="ChEBI" id="CHEBI:65314"/>
        <dbReference type="ChEBI" id="CHEBI:65315"/>
        <dbReference type="EC" id="5.4.99.19"/>
    </reaction>
</comment>